<reference evidence="5" key="1">
    <citation type="submission" date="2014-06" db="EMBL/GenBank/DDBJ databases">
        <authorList>
            <person name="Aslett M."/>
            <person name="De Silva N."/>
        </authorList>
    </citation>
    <scope>NUCLEOTIDE SEQUENCE [LARGE SCALE GENOMIC DNA]</scope>
    <source>
        <strain evidence="5">Bond</strain>
    </source>
</reference>
<dbReference type="GeneID" id="24564435"/>
<dbReference type="PRINTS" id="PR00507">
    <property type="entry name" value="N12N6MTFRASE"/>
</dbReference>
<feature type="domain" description="tRNA (guanine(10)-N(2))-methyltransferase TRMT11 N-terminal" evidence="3">
    <location>
        <begin position="67"/>
        <end position="211"/>
    </location>
</feature>
<dbReference type="PROSITE" id="PS00092">
    <property type="entry name" value="N6_MTASE"/>
    <property type="match status" value="1"/>
</dbReference>
<dbReference type="GO" id="GO:0032259">
    <property type="term" value="P:methylation"/>
    <property type="evidence" value="ECO:0007669"/>
    <property type="project" value="UniProtKB-KW"/>
</dbReference>
<evidence type="ECO:0000259" key="3">
    <source>
        <dbReference type="Pfam" id="PF25904"/>
    </source>
</evidence>
<accession>A0A061DAH4</accession>
<dbReference type="RefSeq" id="XP_012768080.1">
    <property type="nucleotide sequence ID" value="XM_012912626.1"/>
</dbReference>
<dbReference type="SUPFAM" id="SSF53335">
    <property type="entry name" value="S-adenosyl-L-methionine-dependent methyltransferases"/>
    <property type="match status" value="1"/>
</dbReference>
<keyword evidence="1 4" id="KW-0489">Methyltransferase</keyword>
<dbReference type="InterPro" id="IPR002052">
    <property type="entry name" value="DNA_methylase_N6_adenine_CS"/>
</dbReference>
<evidence type="ECO:0000256" key="1">
    <source>
        <dbReference type="ARBA" id="ARBA00022603"/>
    </source>
</evidence>
<gene>
    <name evidence="4" type="ORF">BBBOND_0210470</name>
</gene>
<dbReference type="InterPro" id="IPR029063">
    <property type="entry name" value="SAM-dependent_MTases_sf"/>
</dbReference>
<dbReference type="GO" id="GO:0003676">
    <property type="term" value="F:nucleic acid binding"/>
    <property type="evidence" value="ECO:0007669"/>
    <property type="project" value="InterPro"/>
</dbReference>
<dbReference type="PIRSF" id="PIRSF017259">
    <property type="entry name" value="tRNA_mtfrase_TRM11"/>
    <property type="match status" value="1"/>
</dbReference>
<evidence type="ECO:0000313" key="5">
    <source>
        <dbReference type="Proteomes" id="UP000033188"/>
    </source>
</evidence>
<dbReference type="GO" id="GO:0005737">
    <property type="term" value="C:cytoplasm"/>
    <property type="evidence" value="ECO:0007669"/>
    <property type="project" value="TreeGrafter"/>
</dbReference>
<dbReference type="VEuPathDB" id="PiroplasmaDB:BBBOND_0210470"/>
<keyword evidence="2" id="KW-0808">Transferase</keyword>
<dbReference type="STRING" id="5866.A0A061DAH4"/>
<name>A0A061DAH4_BABBI</name>
<sequence length="481" mass="55097">MVRLLFWMSLNQEYNELIEPELESLAELHGITPEQFKLSHYRDENGDSEPVVEDNEYNLKFNDYYTALVRGEEIDDKRIRKSQQNVFYYATVPSEEHAIAMFDRSIQLKAIIDVWTEGQRYSNILQNIRTQHQHNVEQTLVGKSWCVKYNCFNAKNDTDKLVAILEEMTEVFERAGKVDIKNPETKIAIIENYFDDKSRNLRTIYFGRYLRDRSDIGYWWDHYALSKRPILAPTTLENMLAFIMANLALVKKGSVVLDPFAGSAGSLITASHFGAVCFGSDIDMRILKGWGVAHHNRNLPQSGKALSNMHTDTADLPTHIYTNFKFYGLTTAEMLRFDNRYTVWRSMGALQNCRKEWVDAIITDPPYGIRASAKHRRLLHDGTGNEAVHCLIGTLLDLAESMLVPGGRLVFLLPTKNDRWEVQAKTYCSHRLTDALHVIKRDKLLVKHLGLQSLTGGASRFIVVLEKAPTPISSTEVEFKN</sequence>
<dbReference type="GO" id="GO:0008168">
    <property type="term" value="F:methyltransferase activity"/>
    <property type="evidence" value="ECO:0007669"/>
    <property type="project" value="UniProtKB-KW"/>
</dbReference>
<dbReference type="OrthoDB" id="296065at2759"/>
<dbReference type="Proteomes" id="UP000033188">
    <property type="component" value="Chromosome 2"/>
</dbReference>
<dbReference type="AlphaFoldDB" id="A0A061DAH4"/>
<evidence type="ECO:0000256" key="2">
    <source>
        <dbReference type="ARBA" id="ARBA00022679"/>
    </source>
</evidence>
<dbReference type="PANTHER" id="PTHR13370:SF3">
    <property type="entry name" value="TRNA (GUANINE(10)-N2)-METHYLTRANSFERASE HOMOLOG"/>
    <property type="match status" value="1"/>
</dbReference>
<dbReference type="InterPro" id="IPR059073">
    <property type="entry name" value="TRMT11_N"/>
</dbReference>
<dbReference type="OMA" id="AFNKWSR"/>
<dbReference type="Gene3D" id="3.40.50.150">
    <property type="entry name" value="Vaccinia Virus protein VP39"/>
    <property type="match status" value="1"/>
</dbReference>
<keyword evidence="5" id="KW-1185">Reference proteome</keyword>
<organism evidence="4 5">
    <name type="scientific">Babesia bigemina</name>
    <dbReference type="NCBI Taxonomy" id="5866"/>
    <lineage>
        <taxon>Eukaryota</taxon>
        <taxon>Sar</taxon>
        <taxon>Alveolata</taxon>
        <taxon>Apicomplexa</taxon>
        <taxon>Aconoidasida</taxon>
        <taxon>Piroplasmida</taxon>
        <taxon>Babesiidae</taxon>
        <taxon>Babesia</taxon>
    </lineage>
</organism>
<protein>
    <submittedName>
        <fullName evidence="4">RNA methylase, putative</fullName>
    </submittedName>
</protein>
<proteinExistence type="predicted"/>
<dbReference type="PANTHER" id="PTHR13370">
    <property type="entry name" value="RNA METHYLASE-RELATED"/>
    <property type="match status" value="1"/>
</dbReference>
<dbReference type="Pfam" id="PF25904">
    <property type="entry name" value="Tmrp11_N"/>
    <property type="match status" value="1"/>
</dbReference>
<evidence type="ECO:0000313" key="4">
    <source>
        <dbReference type="EMBL" id="CDR95894.1"/>
    </source>
</evidence>
<dbReference type="EMBL" id="LK391708">
    <property type="protein sequence ID" value="CDR95894.1"/>
    <property type="molecule type" value="Genomic_DNA"/>
</dbReference>
<dbReference type="KEGG" id="bbig:BBBOND_0210470"/>